<feature type="region of interest" description="Linear diubiquitin binding" evidence="5">
    <location>
        <begin position="916"/>
        <end position="918"/>
    </location>
</feature>
<evidence type="ECO:0000256" key="3">
    <source>
        <dbReference type="ARBA" id="ARBA00022490"/>
    </source>
</evidence>
<dbReference type="InterPro" id="IPR023237">
    <property type="entry name" value="Otulin"/>
</dbReference>
<evidence type="ECO:0000256" key="2">
    <source>
        <dbReference type="ARBA" id="ARBA00010267"/>
    </source>
</evidence>
<feature type="compositionally biased region" description="Basic and acidic residues" evidence="6">
    <location>
        <begin position="403"/>
        <end position="422"/>
    </location>
</feature>
<feature type="compositionally biased region" description="Basic and acidic residues" evidence="6">
    <location>
        <begin position="295"/>
        <end position="310"/>
    </location>
</feature>
<evidence type="ECO:0000256" key="6">
    <source>
        <dbReference type="SAM" id="MobiDB-lite"/>
    </source>
</evidence>
<dbReference type="Proteomes" id="UP001221898">
    <property type="component" value="Unassembled WGS sequence"/>
</dbReference>
<keyword evidence="9" id="KW-1185">Reference proteome</keyword>
<feature type="compositionally biased region" description="Low complexity" evidence="6">
    <location>
        <begin position="201"/>
        <end position="215"/>
    </location>
</feature>
<evidence type="ECO:0000313" key="9">
    <source>
        <dbReference type="Proteomes" id="UP001221898"/>
    </source>
</evidence>
<keyword evidence="3" id="KW-0963">Cytoplasm</keyword>
<feature type="region of interest" description="Linear diubiquitin binding" evidence="5">
    <location>
        <begin position="887"/>
        <end position="888"/>
    </location>
</feature>
<dbReference type="PRINTS" id="PR02055">
    <property type="entry name" value="PROTEINF105"/>
</dbReference>
<comment type="similarity">
    <text evidence="2">Belongs to the peptidase C65 family. Otulin subfamily.</text>
</comment>
<feature type="compositionally biased region" description="Basic and acidic residues" evidence="6">
    <location>
        <begin position="759"/>
        <end position="768"/>
    </location>
</feature>
<evidence type="ECO:0000259" key="7">
    <source>
        <dbReference type="Pfam" id="PF09811"/>
    </source>
</evidence>
<gene>
    <name evidence="8" type="ORF">AAFF_G00001740</name>
</gene>
<name>A0AAD7TD68_9TELE</name>
<feature type="compositionally biased region" description="Basic and acidic residues" evidence="6">
    <location>
        <begin position="695"/>
        <end position="709"/>
    </location>
</feature>
<feature type="site" description="Linear diubiquitin binding" evidence="5">
    <location>
        <position position="1103"/>
    </location>
</feature>
<dbReference type="EMBL" id="JAINUG010000001">
    <property type="protein sequence ID" value="KAJ8418675.1"/>
    <property type="molecule type" value="Genomic_DNA"/>
</dbReference>
<feature type="region of interest" description="Linear diubiquitin binding" evidence="5">
    <location>
        <begin position="1125"/>
        <end position="1127"/>
    </location>
</feature>
<sequence>MYIPFLGSDEINTKTRALPGFQLVKSTEHAHARSVALTSTARKLGGEDVFDEDGDDITLQSKEWKLNMEKRAKDGYRDGADAGKEASLQIGFNRGYREGADKMVAIGQLKGVVSALQSWCQLHHPGSATLSSVSQLLQNVVRHEEGLIERMRMAQQTPASVGMVTECIDDLSVEPTDTGCGGGNCSGQDCCKKEQGQEGDSTSPQTPCQSSPHPSFSAEESLEPLRKSCMDLVMELGLSEELVFRLAKAVEAQTPIQVARKSFGHEFAFAVSFVDTIGLFVFGSDESGRNQAGVQEKDLNSTHESSRKAGSDAQLDTGMTAVQVNHEVSSEVRKAEEVETSEDGCPDDLSPKAEEGHIADHTHKHKQGNVEDEKSGNVHLGYPVHKMYVLVEDPPKVEDVQVDIPSKKAESGPSPKPEDFHPVDPSLKSEPIEMEDPLFKSEPTESVDPSIKSESVEVADPSFKSETVEVADPSIKSESVEVADPSFKSETVEVADPSFKSESVEVADISFKSESVEVADPSFKTESVEVADIPFKSESVEVADIPFKSESVEVADPSFKSESVEVADVPFKSESVKVADPSFKSESVEVANIPFKSESVEVADVSLKSRFAQLEETQDIKAEDQTLNAVDGPTEDPSLVSYLGRSSLSQEPQMDRGPTAVVPDEAFPPTAHNALRGNLSSPEHVEEAESVSGTHHPDGQLERDSHGGEGDTQLRGATDVNDDSPSVHSSNQAKMPTDELATRKSDIPKGDIVQDVEEEVRKDEGGEEKTDEEEEEGDASKVAEASGKGEMMERNGPTETQTQEECTNQGSPLIVEVKMEPVKCEAGIDIEEQANSDEDLYRGAEEIAMERSKQGKTEPLIQITLPGVQDRSSVAPGVDILSYSQREWKGNTAKSALIKKGYAELSCSFENLRRVRGDNYCALRATLFQVLSESDKLPALIQDDDITLLPEKIVAEVEQIESWRFPFGHNEGAIEQLKHHLKLLQRRWQAAAQAGSTEERQRLCEPIFQDGEEEHALLEALKFLMLSAAVELHARMQRGDDVPIFCWLLFARDTSDCPAAFLTNHLSHVGFSGGLEQVEMFLLGYALQLTIQVYRLYKADTEEFITYYPDDHKEDWPHVCLVTEDDRHYNVPVGKLKGLQLPEATNSVGLPL</sequence>
<organism evidence="8 9">
    <name type="scientific">Aldrovandia affinis</name>
    <dbReference type="NCBI Taxonomy" id="143900"/>
    <lineage>
        <taxon>Eukaryota</taxon>
        <taxon>Metazoa</taxon>
        <taxon>Chordata</taxon>
        <taxon>Craniata</taxon>
        <taxon>Vertebrata</taxon>
        <taxon>Euteleostomi</taxon>
        <taxon>Actinopterygii</taxon>
        <taxon>Neopterygii</taxon>
        <taxon>Teleostei</taxon>
        <taxon>Notacanthiformes</taxon>
        <taxon>Halosauridae</taxon>
        <taxon>Aldrovandia</taxon>
    </lineage>
</organism>
<dbReference type="Pfam" id="PF16218">
    <property type="entry name" value="Peptidase_C101"/>
    <property type="match status" value="1"/>
</dbReference>
<dbReference type="InterPro" id="IPR023235">
    <property type="entry name" value="FAM105"/>
</dbReference>
<dbReference type="GO" id="GO:0005737">
    <property type="term" value="C:cytoplasm"/>
    <property type="evidence" value="ECO:0007669"/>
    <property type="project" value="UniProtKB-SubCell"/>
</dbReference>
<dbReference type="Pfam" id="PF09811">
    <property type="entry name" value="Yae1_N"/>
    <property type="match status" value="1"/>
</dbReference>
<dbReference type="InterPro" id="IPR019191">
    <property type="entry name" value="Essential_protein_Yae1_N"/>
</dbReference>
<evidence type="ECO:0000313" key="8">
    <source>
        <dbReference type="EMBL" id="KAJ8418675.1"/>
    </source>
</evidence>
<feature type="region of interest" description="Disordered" evidence="6">
    <location>
        <begin position="403"/>
        <end position="477"/>
    </location>
</feature>
<evidence type="ECO:0000256" key="5">
    <source>
        <dbReference type="PIRSR" id="PIRSR623237-2"/>
    </source>
</evidence>
<dbReference type="GO" id="GO:0004843">
    <property type="term" value="F:cysteine-type deubiquitinase activity"/>
    <property type="evidence" value="ECO:0007669"/>
    <property type="project" value="InterPro"/>
</dbReference>
<feature type="compositionally biased region" description="Basic and acidic residues" evidence="6">
    <location>
        <begin position="328"/>
        <end position="337"/>
    </location>
</feature>
<dbReference type="PRINTS" id="PR02057">
    <property type="entry name" value="PROTEINF105B"/>
</dbReference>
<feature type="active site" description="Nucleophile" evidence="4">
    <location>
        <position position="921"/>
    </location>
</feature>
<evidence type="ECO:0000256" key="4">
    <source>
        <dbReference type="PIRSR" id="PIRSR623237-1"/>
    </source>
</evidence>
<feature type="active site" evidence="4">
    <location>
        <position position="918"/>
    </location>
</feature>
<dbReference type="PANTHER" id="PTHR33662">
    <property type="entry name" value="OTU DEUBIQUITINASE WITH LINEAR LINKAGE-SPECIFICITY A-RELATED"/>
    <property type="match status" value="1"/>
</dbReference>
<feature type="compositionally biased region" description="Polar residues" evidence="6">
    <location>
        <begin position="723"/>
        <end position="734"/>
    </location>
</feature>
<feature type="compositionally biased region" description="Low complexity" evidence="6">
    <location>
        <begin position="798"/>
        <end position="809"/>
    </location>
</feature>
<feature type="active site" evidence="4">
    <location>
        <position position="1128"/>
    </location>
</feature>
<comment type="subcellular location">
    <subcellularLocation>
        <location evidence="1">Cytoplasm</location>
    </subcellularLocation>
</comment>
<dbReference type="GO" id="GO:1990108">
    <property type="term" value="P:protein linear deubiquitination"/>
    <property type="evidence" value="ECO:0007669"/>
    <property type="project" value="InterPro"/>
</dbReference>
<feature type="compositionally biased region" description="Basic and acidic residues" evidence="6">
    <location>
        <begin position="736"/>
        <end position="749"/>
    </location>
</feature>
<protein>
    <recommendedName>
        <fullName evidence="7">Essential protein Yae1 N-terminal domain-containing protein</fullName>
    </recommendedName>
</protein>
<feature type="region of interest" description="Disordered" evidence="6">
    <location>
        <begin position="622"/>
        <end position="809"/>
    </location>
</feature>
<feature type="region of interest" description="Disordered" evidence="6">
    <location>
        <begin position="289"/>
        <end position="354"/>
    </location>
</feature>
<dbReference type="AlphaFoldDB" id="A0AAD7TD68"/>
<evidence type="ECO:0000256" key="1">
    <source>
        <dbReference type="ARBA" id="ARBA00004496"/>
    </source>
</evidence>
<dbReference type="PANTHER" id="PTHR33662:SF3">
    <property type="entry name" value="FIBROUS SHEATH CABYR-BINDING PROTEIN-LIKE-RELATED"/>
    <property type="match status" value="1"/>
</dbReference>
<feature type="domain" description="Essential protein Yae1 N-terminal" evidence="7">
    <location>
        <begin position="75"/>
        <end position="113"/>
    </location>
</feature>
<proteinExistence type="inferred from homology"/>
<accession>A0AAD7TD68</accession>
<feature type="region of interest" description="Disordered" evidence="6">
    <location>
        <begin position="192"/>
        <end position="221"/>
    </location>
</feature>
<reference evidence="8" key="1">
    <citation type="journal article" date="2023" name="Science">
        <title>Genome structures resolve the early diversification of teleost fishes.</title>
        <authorList>
            <person name="Parey E."/>
            <person name="Louis A."/>
            <person name="Montfort J."/>
            <person name="Bouchez O."/>
            <person name="Roques C."/>
            <person name="Iampietro C."/>
            <person name="Lluch J."/>
            <person name="Castinel A."/>
            <person name="Donnadieu C."/>
            <person name="Desvignes T."/>
            <person name="Floi Bucao C."/>
            <person name="Jouanno E."/>
            <person name="Wen M."/>
            <person name="Mejri S."/>
            <person name="Dirks R."/>
            <person name="Jansen H."/>
            <person name="Henkel C."/>
            <person name="Chen W.J."/>
            <person name="Zahm M."/>
            <person name="Cabau C."/>
            <person name="Klopp C."/>
            <person name="Thompson A.W."/>
            <person name="Robinson-Rechavi M."/>
            <person name="Braasch I."/>
            <person name="Lecointre G."/>
            <person name="Bobe J."/>
            <person name="Postlethwait J.H."/>
            <person name="Berthelot C."/>
            <person name="Roest Crollius H."/>
            <person name="Guiguen Y."/>
        </authorList>
    </citation>
    <scope>NUCLEOTIDE SEQUENCE</scope>
    <source>
        <strain evidence="8">NC1722</strain>
    </source>
</reference>
<comment type="caution">
    <text evidence="8">The sequence shown here is derived from an EMBL/GenBank/DDBJ whole genome shotgun (WGS) entry which is preliminary data.</text>
</comment>